<dbReference type="Pfam" id="PF00067">
    <property type="entry name" value="p450"/>
    <property type="match status" value="1"/>
</dbReference>
<keyword evidence="7 8" id="KW-0349">Heme</keyword>
<dbReference type="InterPro" id="IPR001128">
    <property type="entry name" value="Cyt_P450"/>
</dbReference>
<evidence type="ECO:0000313" key="9">
    <source>
        <dbReference type="EMBL" id="KAJ4371328.1"/>
    </source>
</evidence>
<keyword evidence="3 7" id="KW-0479">Metal-binding</keyword>
<accession>A0A9W8Y8R8</accession>
<proteinExistence type="inferred from homology"/>
<dbReference type="PANTHER" id="PTHR24305:SF157">
    <property type="entry name" value="N-ACETYLTRYPTOPHAN 6-HYDROXYLASE IVOC-RELATED"/>
    <property type="match status" value="1"/>
</dbReference>
<evidence type="ECO:0000256" key="5">
    <source>
        <dbReference type="ARBA" id="ARBA00023004"/>
    </source>
</evidence>
<dbReference type="Proteomes" id="UP001140560">
    <property type="component" value="Unassembled WGS sequence"/>
</dbReference>
<sequence length="477" mass="54036">MFLLLISALFFYIFTKTIYRLYFHPLASFPGPRLAAATTTYNAYYDILTPGLVKHLPELHKKYGPIIRIQPNELHVADLEGYNQIHRVGTPFTRVWHDNPFLTGSLQSKTTLPETKKRREFLNPFFSKAAISRVESRLHRKKLVQFLDTLSKADNTIVNFFYAFRCLTADVVMDYCFQSDLSALASPSFRNRTIETFVEGFELATVPFFFPNLFGLLTKIIFALPDKIRKEKFAPVYGFQLMQKLARERVEDAIVANADADDGHGEKVMLGEKEEKIQTMFDLMLHPDVSKGQVTPPKDDMIADGCLMIAAGTDTTANTLGTILWHVTQDPGIEQKLFAELRNGISIDGVVSSASLEGQGFEYLRAVVKEGLRLSYGVPGRIIRRVPKEGVRFGDTFVPGGVSSNPFFSYTFVEQTLILGKVTITSCIYMQNTDPHTFPDPFTFDPERWLCDSETYKLRDRQMLTFSRGSRSCVGIK</sequence>
<dbReference type="GO" id="GO:0004497">
    <property type="term" value="F:monooxygenase activity"/>
    <property type="evidence" value="ECO:0007669"/>
    <property type="project" value="UniProtKB-KW"/>
</dbReference>
<comment type="caution">
    <text evidence="9">The sequence shown here is derived from an EMBL/GenBank/DDBJ whole genome shotgun (WGS) entry which is preliminary data.</text>
</comment>
<dbReference type="InterPro" id="IPR036396">
    <property type="entry name" value="Cyt_P450_sf"/>
</dbReference>
<evidence type="ECO:0000256" key="6">
    <source>
        <dbReference type="ARBA" id="ARBA00023033"/>
    </source>
</evidence>
<reference evidence="9" key="1">
    <citation type="submission" date="2022-10" db="EMBL/GenBank/DDBJ databases">
        <title>Tapping the CABI collections for fungal endophytes: first genome assemblies for Collariella, Neodidymelliopsis, Ascochyta clinopodiicola, Didymella pomorum, Didymosphaeria variabile, Neocosmospora piperis and Neocucurbitaria cava.</title>
        <authorList>
            <person name="Hill R."/>
        </authorList>
    </citation>
    <scope>NUCLEOTIDE SEQUENCE</scope>
    <source>
        <strain evidence="9">IMI 356814</strain>
    </source>
</reference>
<dbReference type="AlphaFoldDB" id="A0A9W8Y8R8"/>
<keyword evidence="6 8" id="KW-0503">Monooxygenase</keyword>
<feature type="binding site" description="axial binding residue" evidence="7">
    <location>
        <position position="473"/>
    </location>
    <ligand>
        <name>heme</name>
        <dbReference type="ChEBI" id="CHEBI:30413"/>
    </ligand>
    <ligandPart>
        <name>Fe</name>
        <dbReference type="ChEBI" id="CHEBI:18248"/>
    </ligandPart>
</feature>
<dbReference type="PRINTS" id="PR00385">
    <property type="entry name" value="P450"/>
</dbReference>
<dbReference type="InterPro" id="IPR002401">
    <property type="entry name" value="Cyt_P450_E_grp-I"/>
</dbReference>
<dbReference type="CDD" id="cd11062">
    <property type="entry name" value="CYP58-like"/>
    <property type="match status" value="1"/>
</dbReference>
<evidence type="ECO:0000256" key="1">
    <source>
        <dbReference type="ARBA" id="ARBA00001971"/>
    </source>
</evidence>
<dbReference type="Gene3D" id="1.10.630.10">
    <property type="entry name" value="Cytochrome P450"/>
    <property type="match status" value="1"/>
</dbReference>
<organism evidence="9 10">
    <name type="scientific">Neocucurbitaria cava</name>
    <dbReference type="NCBI Taxonomy" id="798079"/>
    <lineage>
        <taxon>Eukaryota</taxon>
        <taxon>Fungi</taxon>
        <taxon>Dikarya</taxon>
        <taxon>Ascomycota</taxon>
        <taxon>Pezizomycotina</taxon>
        <taxon>Dothideomycetes</taxon>
        <taxon>Pleosporomycetidae</taxon>
        <taxon>Pleosporales</taxon>
        <taxon>Pleosporineae</taxon>
        <taxon>Cucurbitariaceae</taxon>
        <taxon>Neocucurbitaria</taxon>
    </lineage>
</organism>
<evidence type="ECO:0000256" key="3">
    <source>
        <dbReference type="ARBA" id="ARBA00022723"/>
    </source>
</evidence>
<evidence type="ECO:0000256" key="7">
    <source>
        <dbReference type="PIRSR" id="PIRSR602401-1"/>
    </source>
</evidence>
<dbReference type="InterPro" id="IPR050121">
    <property type="entry name" value="Cytochrome_P450_monoxygenase"/>
</dbReference>
<dbReference type="InterPro" id="IPR017972">
    <property type="entry name" value="Cyt_P450_CS"/>
</dbReference>
<evidence type="ECO:0000256" key="4">
    <source>
        <dbReference type="ARBA" id="ARBA00023002"/>
    </source>
</evidence>
<keyword evidence="5 7" id="KW-0408">Iron</keyword>
<dbReference type="GO" id="GO:0016705">
    <property type="term" value="F:oxidoreductase activity, acting on paired donors, with incorporation or reduction of molecular oxygen"/>
    <property type="evidence" value="ECO:0007669"/>
    <property type="project" value="InterPro"/>
</dbReference>
<comment type="cofactor">
    <cofactor evidence="1 7">
        <name>heme</name>
        <dbReference type="ChEBI" id="CHEBI:30413"/>
    </cofactor>
</comment>
<dbReference type="GO" id="GO:0005506">
    <property type="term" value="F:iron ion binding"/>
    <property type="evidence" value="ECO:0007669"/>
    <property type="project" value="InterPro"/>
</dbReference>
<dbReference type="PROSITE" id="PS00086">
    <property type="entry name" value="CYTOCHROME_P450"/>
    <property type="match status" value="1"/>
</dbReference>
<dbReference type="PANTHER" id="PTHR24305">
    <property type="entry name" value="CYTOCHROME P450"/>
    <property type="match status" value="1"/>
</dbReference>
<name>A0A9W8Y8R8_9PLEO</name>
<dbReference type="PRINTS" id="PR00463">
    <property type="entry name" value="EP450I"/>
</dbReference>
<protein>
    <recommendedName>
        <fullName evidence="11">Cytochrome P450</fullName>
    </recommendedName>
</protein>
<dbReference type="OrthoDB" id="3945418at2759"/>
<dbReference type="GO" id="GO:0020037">
    <property type="term" value="F:heme binding"/>
    <property type="evidence" value="ECO:0007669"/>
    <property type="project" value="InterPro"/>
</dbReference>
<keyword evidence="4 8" id="KW-0560">Oxidoreductase</keyword>
<gene>
    <name evidence="9" type="ORF">N0V83_004545</name>
</gene>
<evidence type="ECO:0008006" key="11">
    <source>
        <dbReference type="Google" id="ProtNLM"/>
    </source>
</evidence>
<evidence type="ECO:0000313" key="10">
    <source>
        <dbReference type="Proteomes" id="UP001140560"/>
    </source>
</evidence>
<evidence type="ECO:0000256" key="2">
    <source>
        <dbReference type="ARBA" id="ARBA00010617"/>
    </source>
</evidence>
<comment type="similarity">
    <text evidence="2 8">Belongs to the cytochrome P450 family.</text>
</comment>
<dbReference type="EMBL" id="JAPEUY010000007">
    <property type="protein sequence ID" value="KAJ4371328.1"/>
    <property type="molecule type" value="Genomic_DNA"/>
</dbReference>
<evidence type="ECO:0000256" key="8">
    <source>
        <dbReference type="RuleBase" id="RU000461"/>
    </source>
</evidence>
<dbReference type="SUPFAM" id="SSF48264">
    <property type="entry name" value="Cytochrome P450"/>
    <property type="match status" value="1"/>
</dbReference>
<keyword evidence="10" id="KW-1185">Reference proteome</keyword>